<comment type="subunit">
    <text evidence="9">Component of the Sec protein translocase complex. Heterotrimer consisting of SecY, SecE and SecG subunits. The heterotrimers can form oligomers, although 1 heterotrimer is thought to be able to translocate proteins. Interacts with the ribosome. Interacts with SecDF, and other proteins may be involved. Interacts with SecA.</text>
</comment>
<dbReference type="GO" id="GO:0008320">
    <property type="term" value="F:protein transmembrane transporter activity"/>
    <property type="evidence" value="ECO:0007669"/>
    <property type="project" value="UniProtKB-UniRule"/>
</dbReference>
<comment type="function">
    <text evidence="9">Essential subunit of the Sec protein translocation channel SecYEG. Clamps together the 2 halves of SecY. May contact the channel plug during translocation.</text>
</comment>
<keyword evidence="3 9" id="KW-1003">Cell membrane</keyword>
<dbReference type="InterPro" id="IPR001901">
    <property type="entry name" value="Translocase_SecE/Sec61-g"/>
</dbReference>
<evidence type="ECO:0000256" key="3">
    <source>
        <dbReference type="ARBA" id="ARBA00022475"/>
    </source>
</evidence>
<evidence type="ECO:0000256" key="8">
    <source>
        <dbReference type="ARBA" id="ARBA00023136"/>
    </source>
</evidence>
<keyword evidence="7 9" id="KW-0811">Translocation</keyword>
<keyword evidence="8 9" id="KW-0472">Membrane</keyword>
<dbReference type="InterPro" id="IPR038379">
    <property type="entry name" value="SecE_sf"/>
</dbReference>
<keyword evidence="5 9" id="KW-0653">Protein transport</keyword>
<dbReference type="NCBIfam" id="TIGR00964">
    <property type="entry name" value="secE_bact"/>
    <property type="match status" value="1"/>
</dbReference>
<evidence type="ECO:0000256" key="5">
    <source>
        <dbReference type="ARBA" id="ARBA00022927"/>
    </source>
</evidence>
<dbReference type="Pfam" id="PF00584">
    <property type="entry name" value="SecE"/>
    <property type="match status" value="1"/>
</dbReference>
<accession>A0A1M6MN72</accession>
<dbReference type="GO" id="GO:0065002">
    <property type="term" value="P:intracellular protein transmembrane transport"/>
    <property type="evidence" value="ECO:0007669"/>
    <property type="project" value="UniProtKB-UniRule"/>
</dbReference>
<evidence type="ECO:0000256" key="4">
    <source>
        <dbReference type="ARBA" id="ARBA00022692"/>
    </source>
</evidence>
<sequence>MAANTSVKKTGRMSGYFKGVRAELKKVTWPTRKELMTYTVVVIVAVALMTLVVWGLDVIFHNLFGIFV</sequence>
<dbReference type="PANTHER" id="PTHR33910">
    <property type="entry name" value="PROTEIN TRANSLOCASE SUBUNIT SECE"/>
    <property type="match status" value="1"/>
</dbReference>
<comment type="subcellular location">
    <subcellularLocation>
        <location evidence="9">Cell membrane</location>
        <topology evidence="9">Single-pass membrane protein</topology>
    </subcellularLocation>
    <subcellularLocation>
        <location evidence="1">Membrane</location>
    </subcellularLocation>
</comment>
<keyword evidence="11" id="KW-1185">Reference proteome</keyword>
<comment type="similarity">
    <text evidence="9">Belongs to the SecE/SEC61-gamma family.</text>
</comment>
<dbReference type="GO" id="GO:0009306">
    <property type="term" value="P:protein secretion"/>
    <property type="evidence" value="ECO:0007669"/>
    <property type="project" value="UniProtKB-UniRule"/>
</dbReference>
<dbReference type="PROSITE" id="PS01067">
    <property type="entry name" value="SECE_SEC61G"/>
    <property type="match status" value="1"/>
</dbReference>
<keyword evidence="6 9" id="KW-1133">Transmembrane helix</keyword>
<dbReference type="OrthoDB" id="9799073at2"/>
<evidence type="ECO:0000313" key="11">
    <source>
        <dbReference type="Proteomes" id="UP000184052"/>
    </source>
</evidence>
<dbReference type="PANTHER" id="PTHR33910:SF1">
    <property type="entry name" value="PROTEIN TRANSLOCASE SUBUNIT SECE"/>
    <property type="match status" value="1"/>
</dbReference>
<dbReference type="RefSeq" id="WP_073050924.1">
    <property type="nucleotide sequence ID" value="NZ_FQZL01000045.1"/>
</dbReference>
<dbReference type="Gene3D" id="1.20.5.1030">
    <property type="entry name" value="Preprotein translocase secy subunit"/>
    <property type="match status" value="1"/>
</dbReference>
<dbReference type="EMBL" id="FQZL01000045">
    <property type="protein sequence ID" value="SHJ84894.1"/>
    <property type="molecule type" value="Genomic_DNA"/>
</dbReference>
<dbReference type="Proteomes" id="UP000184052">
    <property type="component" value="Unassembled WGS sequence"/>
</dbReference>
<dbReference type="PRINTS" id="PR01650">
    <property type="entry name" value="SECETRNLCASE"/>
</dbReference>
<evidence type="ECO:0000256" key="6">
    <source>
        <dbReference type="ARBA" id="ARBA00022989"/>
    </source>
</evidence>
<evidence type="ECO:0000313" key="10">
    <source>
        <dbReference type="EMBL" id="SHJ84894.1"/>
    </source>
</evidence>
<name>A0A1M6MN72_9FIRM</name>
<dbReference type="InterPro" id="IPR005807">
    <property type="entry name" value="SecE_bac"/>
</dbReference>
<dbReference type="GO" id="GO:0005886">
    <property type="term" value="C:plasma membrane"/>
    <property type="evidence" value="ECO:0007669"/>
    <property type="project" value="UniProtKB-SubCell"/>
</dbReference>
<dbReference type="GO" id="GO:0006605">
    <property type="term" value="P:protein targeting"/>
    <property type="evidence" value="ECO:0007669"/>
    <property type="project" value="UniProtKB-UniRule"/>
</dbReference>
<dbReference type="GO" id="GO:0043952">
    <property type="term" value="P:protein transport by the Sec complex"/>
    <property type="evidence" value="ECO:0007669"/>
    <property type="project" value="UniProtKB-UniRule"/>
</dbReference>
<dbReference type="STRING" id="1121476.SAMN02745751_03533"/>
<reference evidence="10 11" key="1">
    <citation type="submission" date="2016-11" db="EMBL/GenBank/DDBJ databases">
        <authorList>
            <person name="Jaros S."/>
            <person name="Januszkiewicz K."/>
            <person name="Wedrychowicz H."/>
        </authorList>
    </citation>
    <scope>NUCLEOTIDE SEQUENCE [LARGE SCALE GENOMIC DNA]</scope>
    <source>
        <strain evidence="10 11">DSM 17477</strain>
    </source>
</reference>
<evidence type="ECO:0000256" key="2">
    <source>
        <dbReference type="ARBA" id="ARBA00022448"/>
    </source>
</evidence>
<dbReference type="AlphaFoldDB" id="A0A1M6MN72"/>
<evidence type="ECO:0000256" key="7">
    <source>
        <dbReference type="ARBA" id="ARBA00023010"/>
    </source>
</evidence>
<keyword evidence="2 9" id="KW-0813">Transport</keyword>
<keyword evidence="4 9" id="KW-0812">Transmembrane</keyword>
<dbReference type="HAMAP" id="MF_00422">
    <property type="entry name" value="SecE"/>
    <property type="match status" value="1"/>
</dbReference>
<evidence type="ECO:0000256" key="1">
    <source>
        <dbReference type="ARBA" id="ARBA00004370"/>
    </source>
</evidence>
<gene>
    <name evidence="9" type="primary">secE</name>
    <name evidence="10" type="ORF">SAMN02745751_03533</name>
</gene>
<proteinExistence type="inferred from homology"/>
<evidence type="ECO:0000256" key="9">
    <source>
        <dbReference type="HAMAP-Rule" id="MF_00422"/>
    </source>
</evidence>
<organism evidence="10 11">
    <name type="scientific">Dethiosulfatibacter aminovorans DSM 17477</name>
    <dbReference type="NCBI Taxonomy" id="1121476"/>
    <lineage>
        <taxon>Bacteria</taxon>
        <taxon>Bacillati</taxon>
        <taxon>Bacillota</taxon>
        <taxon>Tissierellia</taxon>
        <taxon>Dethiosulfatibacter</taxon>
    </lineage>
</organism>
<protein>
    <recommendedName>
        <fullName evidence="9">Protein translocase subunit SecE</fullName>
    </recommendedName>
</protein>
<feature type="transmembrane region" description="Helical" evidence="9">
    <location>
        <begin position="35"/>
        <end position="56"/>
    </location>
</feature>